<keyword evidence="2" id="KW-1185">Reference proteome</keyword>
<dbReference type="EMBL" id="JWZT01002124">
    <property type="protein sequence ID" value="KII70251.1"/>
    <property type="molecule type" value="Genomic_DNA"/>
</dbReference>
<dbReference type="AlphaFoldDB" id="A0A0C2MSG5"/>
<accession>A0A0C2MSG5</accession>
<evidence type="ECO:0000313" key="2">
    <source>
        <dbReference type="Proteomes" id="UP000031668"/>
    </source>
</evidence>
<name>A0A0C2MSG5_THEKT</name>
<reference evidence="1 2" key="1">
    <citation type="journal article" date="2014" name="Genome Biol. Evol.">
        <title>The genome of the myxosporean Thelohanellus kitauei shows adaptations to nutrient acquisition within its fish host.</title>
        <authorList>
            <person name="Yang Y."/>
            <person name="Xiong J."/>
            <person name="Zhou Z."/>
            <person name="Huo F."/>
            <person name="Miao W."/>
            <person name="Ran C."/>
            <person name="Liu Y."/>
            <person name="Zhang J."/>
            <person name="Feng J."/>
            <person name="Wang M."/>
            <person name="Wang M."/>
            <person name="Wang L."/>
            <person name="Yao B."/>
        </authorList>
    </citation>
    <scope>NUCLEOTIDE SEQUENCE [LARGE SCALE GENOMIC DNA]</scope>
    <source>
        <strain evidence="1">Wuqing</strain>
    </source>
</reference>
<dbReference type="Proteomes" id="UP000031668">
    <property type="component" value="Unassembled WGS sequence"/>
</dbReference>
<gene>
    <name evidence="1" type="ORF">RF11_03682</name>
</gene>
<comment type="caution">
    <text evidence="1">The sequence shown here is derived from an EMBL/GenBank/DDBJ whole genome shotgun (WGS) entry which is preliminary data.</text>
</comment>
<proteinExistence type="predicted"/>
<organism evidence="1 2">
    <name type="scientific">Thelohanellus kitauei</name>
    <name type="common">Myxosporean</name>
    <dbReference type="NCBI Taxonomy" id="669202"/>
    <lineage>
        <taxon>Eukaryota</taxon>
        <taxon>Metazoa</taxon>
        <taxon>Cnidaria</taxon>
        <taxon>Myxozoa</taxon>
        <taxon>Myxosporea</taxon>
        <taxon>Bivalvulida</taxon>
        <taxon>Platysporina</taxon>
        <taxon>Myxobolidae</taxon>
        <taxon>Thelohanellus</taxon>
    </lineage>
</organism>
<evidence type="ECO:0008006" key="3">
    <source>
        <dbReference type="Google" id="ProtNLM"/>
    </source>
</evidence>
<dbReference type="OrthoDB" id="10029846at2759"/>
<sequence>MVTQYDNVLFALPKRSTLNQFLRHARTSSRVSNYLIFLPFTHDLTFGIPFIFRYFILFDSNPDNEIIILIGDSELGDNLSWASLWLTARTIYFQYSGAMNPAAVYFMLANKTKHVYHRILIEITRLVPTCTIWIILTNFETTVMCSIYEAFPSATISADVSEAFDLLAESLPRHEKMYELLSYFKHTYIRGRRVRGREENCAPSVFNRSQKEYLELPSREGLTLLSPASVFVQPSYDVDKTIYLQTTSGVEDYSSKIYSEIQAKVFRAVKNFGRASVRTYVRCLANLS</sequence>
<protein>
    <recommendedName>
        <fullName evidence="3">MULE transposase domain-containing protein</fullName>
    </recommendedName>
</protein>
<evidence type="ECO:0000313" key="1">
    <source>
        <dbReference type="EMBL" id="KII70251.1"/>
    </source>
</evidence>